<dbReference type="EMBL" id="JBHSGO010000103">
    <property type="protein sequence ID" value="MFC4665695.1"/>
    <property type="molecule type" value="Genomic_DNA"/>
</dbReference>
<accession>A0ABV9K696</accession>
<gene>
    <name evidence="1" type="ORF">ACFO3G_03580</name>
</gene>
<dbReference type="Proteomes" id="UP001596020">
    <property type="component" value="Unassembled WGS sequence"/>
</dbReference>
<name>A0ABV9K696_9PORP</name>
<protein>
    <submittedName>
        <fullName evidence="1">Uncharacterized protein</fullName>
    </submittedName>
</protein>
<evidence type="ECO:0000313" key="1">
    <source>
        <dbReference type="EMBL" id="MFC4665695.1"/>
    </source>
</evidence>
<organism evidence="1 2">
    <name type="scientific">Falsiporphyromonas endometrii</name>
    <dbReference type="NCBI Taxonomy" id="1387297"/>
    <lineage>
        <taxon>Bacteria</taxon>
        <taxon>Pseudomonadati</taxon>
        <taxon>Bacteroidota</taxon>
        <taxon>Bacteroidia</taxon>
        <taxon>Bacteroidales</taxon>
        <taxon>Porphyromonadaceae</taxon>
        <taxon>Falsiporphyromonas</taxon>
    </lineage>
</organism>
<reference evidence="2" key="1">
    <citation type="journal article" date="2019" name="Int. J. Syst. Evol. Microbiol.">
        <title>The Global Catalogue of Microorganisms (GCM) 10K type strain sequencing project: providing services to taxonomists for standard genome sequencing and annotation.</title>
        <authorList>
            <consortium name="The Broad Institute Genomics Platform"/>
            <consortium name="The Broad Institute Genome Sequencing Center for Infectious Disease"/>
            <person name="Wu L."/>
            <person name="Ma J."/>
        </authorList>
    </citation>
    <scope>NUCLEOTIDE SEQUENCE [LARGE SCALE GENOMIC DNA]</scope>
    <source>
        <strain evidence="2">CGMCC 4.7357</strain>
    </source>
</reference>
<keyword evidence="2" id="KW-1185">Reference proteome</keyword>
<evidence type="ECO:0000313" key="2">
    <source>
        <dbReference type="Proteomes" id="UP001596020"/>
    </source>
</evidence>
<sequence>MQREDGPINPVHVPSLQKDDELPLNLKILLQETGNKQVEAVLLLKSIEDLSKDKLYHYEIVFKYKSDPVQTIPYTYSERFGCLGYSFYPEGRHFSIQWRPRVALSKILETMNIT</sequence>
<proteinExistence type="predicted"/>
<comment type="caution">
    <text evidence="1">The sequence shown here is derived from an EMBL/GenBank/DDBJ whole genome shotgun (WGS) entry which is preliminary data.</text>
</comment>
<dbReference type="RefSeq" id="WP_380078058.1">
    <property type="nucleotide sequence ID" value="NZ_JBHSGO010000103.1"/>
</dbReference>